<protein>
    <recommendedName>
        <fullName evidence="7">DUF2167 domain-containing protein</fullName>
    </recommendedName>
</protein>
<keyword evidence="2" id="KW-0472">Membrane</keyword>
<evidence type="ECO:0000313" key="6">
    <source>
        <dbReference type="Proteomes" id="UP000321891"/>
    </source>
</evidence>
<keyword evidence="6" id="KW-1185">Reference proteome</keyword>
<accession>A0A0D6N1A6</accession>
<name>A0A0D6N1A6_9PROT</name>
<dbReference type="EMBL" id="BAMV01000007">
    <property type="protein sequence ID" value="GAN59772.1"/>
    <property type="molecule type" value="Genomic_DNA"/>
</dbReference>
<evidence type="ECO:0008006" key="7">
    <source>
        <dbReference type="Google" id="ProtNLM"/>
    </source>
</evidence>
<evidence type="ECO:0000256" key="2">
    <source>
        <dbReference type="SAM" id="Phobius"/>
    </source>
</evidence>
<feature type="region of interest" description="Disordered" evidence="1">
    <location>
        <begin position="1"/>
        <end position="32"/>
    </location>
</feature>
<keyword evidence="2" id="KW-1133">Transmembrane helix</keyword>
<dbReference type="Proteomes" id="UP000321891">
    <property type="component" value="Unassembled WGS sequence"/>
</dbReference>
<evidence type="ECO:0000313" key="4">
    <source>
        <dbReference type="EMBL" id="GEL59294.1"/>
    </source>
</evidence>
<gene>
    <name evidence="3" type="ORF">Abci_007_175</name>
    <name evidence="4" type="ORF">ACI01nite_18960</name>
</gene>
<evidence type="ECO:0000313" key="3">
    <source>
        <dbReference type="EMBL" id="GAN59772.1"/>
    </source>
</evidence>
<sequence length="303" mass="31810">MVLVGALSSAPAQAQAQDSTPSSDQSPAPDSPAVKIAAKHWLTGPSQLRLAGMASLPIPAGYAALTSPDANDFIALEGNPRPDGQIYILKPLADSKSWFAVLDYNDVGHVKDDESIDADALLANERTHSEAEDKVRAEKGLPLLPLQGWELRPEFNTYTKRLEWAYRFGSGNDITDNLNTRFLTRTGYFRAIVVTSPQSFASDIQDFNTVMGGLSLDTGSRYSAYQSGDKLAKYGLMGLIGGGAAAVAVKTGLLAALLAGIAKVAGALGIKAAFVAIVGAVVAVLARVKKAIFGSSKKTGDGQ</sequence>
<comment type="caution">
    <text evidence="3">The sequence shown here is derived from an EMBL/GenBank/DDBJ whole genome shotgun (WGS) entry which is preliminary data.</text>
</comment>
<evidence type="ECO:0000313" key="5">
    <source>
        <dbReference type="Proteomes" id="UP000032671"/>
    </source>
</evidence>
<reference evidence="4 6" key="2">
    <citation type="submission" date="2019-07" db="EMBL/GenBank/DDBJ databases">
        <title>Whole genome shotgun sequence of Acetobacter cibinongensis NBRC 16605.</title>
        <authorList>
            <person name="Hosoyama A."/>
            <person name="Uohara A."/>
            <person name="Ohji S."/>
            <person name="Ichikawa N."/>
        </authorList>
    </citation>
    <scope>NUCLEOTIDE SEQUENCE [LARGE SCALE GENOMIC DNA]</scope>
    <source>
        <strain evidence="4 6">NBRC 16605</strain>
    </source>
</reference>
<evidence type="ECO:0000256" key="1">
    <source>
        <dbReference type="SAM" id="MobiDB-lite"/>
    </source>
</evidence>
<accession>A0A6N3SQF9</accession>
<reference evidence="3 5" key="1">
    <citation type="submission" date="2012-11" db="EMBL/GenBank/DDBJ databases">
        <title>Whole genome sequence of Acetobacter cibinongensis 4H-1.</title>
        <authorList>
            <person name="Azuma Y."/>
            <person name="Higashiura N."/>
            <person name="Hirakawa H."/>
            <person name="Matsushita K."/>
        </authorList>
    </citation>
    <scope>NUCLEOTIDE SEQUENCE [LARGE SCALE GENOMIC DNA]</scope>
    <source>
        <strain evidence="3 5">4H-1</strain>
    </source>
</reference>
<dbReference type="Pfam" id="PF09935">
    <property type="entry name" value="DUF2167"/>
    <property type="match status" value="1"/>
</dbReference>
<keyword evidence="2" id="KW-0812">Transmembrane</keyword>
<dbReference type="AlphaFoldDB" id="A0A0D6N1A6"/>
<feature type="transmembrane region" description="Helical" evidence="2">
    <location>
        <begin position="268"/>
        <end position="288"/>
    </location>
</feature>
<feature type="transmembrane region" description="Helical" evidence="2">
    <location>
        <begin position="234"/>
        <end position="261"/>
    </location>
</feature>
<dbReference type="InterPro" id="IPR018682">
    <property type="entry name" value="DUF2167_membr"/>
</dbReference>
<organism evidence="3 5">
    <name type="scientific">Acetobacter cibinongensis</name>
    <dbReference type="NCBI Taxonomy" id="146475"/>
    <lineage>
        <taxon>Bacteria</taxon>
        <taxon>Pseudomonadati</taxon>
        <taxon>Pseudomonadota</taxon>
        <taxon>Alphaproteobacteria</taxon>
        <taxon>Acetobacterales</taxon>
        <taxon>Acetobacteraceae</taxon>
        <taxon>Acetobacter</taxon>
    </lineage>
</organism>
<dbReference type="Proteomes" id="UP000032671">
    <property type="component" value="Unassembled WGS sequence"/>
</dbReference>
<dbReference type="EMBL" id="BJVU01000008">
    <property type="protein sequence ID" value="GEL59294.1"/>
    <property type="molecule type" value="Genomic_DNA"/>
</dbReference>
<proteinExistence type="predicted"/>
<dbReference type="STRING" id="1231339.Abci_007_175"/>